<reference evidence="1 2" key="1">
    <citation type="submission" date="2018-10" db="EMBL/GenBank/DDBJ databases">
        <title>Fifty Aureobasidium pullulans genomes reveal a recombining polyextremotolerant generalist.</title>
        <authorList>
            <person name="Gostincar C."/>
            <person name="Turk M."/>
            <person name="Zajc J."/>
            <person name="Gunde-Cimerman N."/>
        </authorList>
    </citation>
    <scope>NUCLEOTIDE SEQUENCE [LARGE SCALE GENOMIC DNA]</scope>
    <source>
        <strain evidence="1 2">EXF-6604</strain>
    </source>
</reference>
<name>A0A4S9KXB4_AURPU</name>
<dbReference type="Gene3D" id="3.40.50.300">
    <property type="entry name" value="P-loop containing nucleotide triphosphate hydrolases"/>
    <property type="match status" value="1"/>
</dbReference>
<organism evidence="1 2">
    <name type="scientific">Aureobasidium pullulans</name>
    <name type="common">Black yeast</name>
    <name type="synonym">Pullularia pullulans</name>
    <dbReference type="NCBI Taxonomy" id="5580"/>
    <lineage>
        <taxon>Eukaryota</taxon>
        <taxon>Fungi</taxon>
        <taxon>Dikarya</taxon>
        <taxon>Ascomycota</taxon>
        <taxon>Pezizomycotina</taxon>
        <taxon>Dothideomycetes</taxon>
        <taxon>Dothideomycetidae</taxon>
        <taxon>Dothideales</taxon>
        <taxon>Saccotheciaceae</taxon>
        <taxon>Aureobasidium</taxon>
    </lineage>
</organism>
<dbReference type="PANTHER" id="PTHR48312">
    <property type="match status" value="1"/>
</dbReference>
<gene>
    <name evidence="1" type="ORF">D6D01_06636</name>
</gene>
<proteinExistence type="predicted"/>
<accession>A0A4S9KXB4</accession>
<dbReference type="InterPro" id="IPR027417">
    <property type="entry name" value="P-loop_NTPase"/>
</dbReference>
<dbReference type="PANTHER" id="PTHR48312:SF1">
    <property type="entry name" value="SULFOTRANSFERASE"/>
    <property type="match status" value="1"/>
</dbReference>
<dbReference type="EMBL" id="QZBD01000289">
    <property type="protein sequence ID" value="THY20742.1"/>
    <property type="molecule type" value="Genomic_DNA"/>
</dbReference>
<dbReference type="AlphaFoldDB" id="A0A4S9KXB4"/>
<evidence type="ECO:0000313" key="1">
    <source>
        <dbReference type="EMBL" id="THY20742.1"/>
    </source>
</evidence>
<dbReference type="Proteomes" id="UP000306584">
    <property type="component" value="Unassembled WGS sequence"/>
</dbReference>
<sequence>MPSQIILFDQSRSASHLLAKILSKQPKLGKLHNLYSTCRGKQVEWLTSDGWQNGMAEADYSAFKASARKATAVWQEALVRSQSDNKILLIHDHPFSSAHPEHVQSIINSSSIIPSIPENFTSIPDTLLLHANTIPVLTIRDPRLAVPSAYRVLTSFGFPHGSGRPNFLISTTLIWQRRLYDFFCSHGVQPMVIDADDIMTDPEYCRFVCEKLDLEPDLACVEWERITEEEKANIHPILYASQMGLLESTGLDASRAANNVDFVVEEKRWEDEFGDDVAVVREMVKSGMPHYRYLRERRLRM</sequence>
<protein>
    <submittedName>
        <fullName evidence="1">Uncharacterized protein</fullName>
    </submittedName>
</protein>
<evidence type="ECO:0000313" key="2">
    <source>
        <dbReference type="Proteomes" id="UP000306584"/>
    </source>
</evidence>
<dbReference type="SUPFAM" id="SSF52540">
    <property type="entry name" value="P-loop containing nucleoside triphosphate hydrolases"/>
    <property type="match status" value="1"/>
</dbReference>
<comment type="caution">
    <text evidence="1">The sequence shown here is derived from an EMBL/GenBank/DDBJ whole genome shotgun (WGS) entry which is preliminary data.</text>
</comment>